<feature type="domain" description="BPL/LPL catalytic" evidence="2">
    <location>
        <begin position="13"/>
        <end position="195"/>
    </location>
</feature>
<organism evidence="3 4">
    <name type="scientific">Prevotella disiens DNF00882</name>
    <dbReference type="NCBI Taxonomy" id="1401075"/>
    <lineage>
        <taxon>Bacteria</taxon>
        <taxon>Pseudomonadati</taxon>
        <taxon>Bacteroidota</taxon>
        <taxon>Bacteroidia</taxon>
        <taxon>Bacteroidales</taxon>
        <taxon>Prevotellaceae</taxon>
        <taxon>Prevotella</taxon>
    </lineage>
</organism>
<accession>A0A096APH5</accession>
<dbReference type="SUPFAM" id="SSF55681">
    <property type="entry name" value="Class II aaRS and biotin synthetases"/>
    <property type="match status" value="1"/>
</dbReference>
<evidence type="ECO:0000313" key="4">
    <source>
        <dbReference type="Proteomes" id="UP000029538"/>
    </source>
</evidence>
<comment type="caution">
    <text evidence="3">The sequence shown here is derived from an EMBL/GenBank/DDBJ whole genome shotgun (WGS) entry which is preliminary data.</text>
</comment>
<dbReference type="Pfam" id="PF03099">
    <property type="entry name" value="BPL_LplA_LipB"/>
    <property type="match status" value="1"/>
</dbReference>
<dbReference type="EMBL" id="JRNR01000084">
    <property type="protein sequence ID" value="KGF48621.1"/>
    <property type="molecule type" value="Genomic_DNA"/>
</dbReference>
<evidence type="ECO:0000256" key="1">
    <source>
        <dbReference type="ARBA" id="ARBA00022598"/>
    </source>
</evidence>
<evidence type="ECO:0000313" key="3">
    <source>
        <dbReference type="EMBL" id="KGF48621.1"/>
    </source>
</evidence>
<dbReference type="PANTHER" id="PTHR12835:SF5">
    <property type="entry name" value="BIOTIN--PROTEIN LIGASE"/>
    <property type="match status" value="1"/>
</dbReference>
<reference evidence="3 4" key="1">
    <citation type="submission" date="2014-07" db="EMBL/GenBank/DDBJ databases">
        <authorList>
            <person name="McCorrison J."/>
            <person name="Sanka R."/>
            <person name="Torralba M."/>
            <person name="Gillis M."/>
            <person name="Haft D.H."/>
            <person name="Methe B."/>
            <person name="Sutton G."/>
            <person name="Nelson K.E."/>
        </authorList>
    </citation>
    <scope>NUCLEOTIDE SEQUENCE [LARGE SCALE GENOMIC DNA]</scope>
    <source>
        <strain evidence="3 4">DNF00882</strain>
    </source>
</reference>
<sequence length="261" mass="29866">MKIIDKLKKAFEKQPVSTTKIVRLDSVESTNGYLRTYKPEENEPMTVVMADYQTAGRGQGTNKWESEAGKNLLFSVLLHPYEIPIATQFLLSMYGALCLRDVLTKYVGEDITLKWPNDIYWKNKKLSGTLIETKLSGGRIKDCIFGVGLNVNQTVFKSDAPNPVSLCQILGKEIDRETLLQKIVQAFERNYEWIRSANYGAISSMYHDALYRGKGFYWYEDKDGAFEGAIVEVEDNGHLILSDREGRIRTYEFKEIKYGKI</sequence>
<name>A0A096APH5_9BACT</name>
<dbReference type="PROSITE" id="PS51733">
    <property type="entry name" value="BPL_LPL_CATALYTIC"/>
    <property type="match status" value="1"/>
</dbReference>
<dbReference type="GO" id="GO:0004077">
    <property type="term" value="F:biotin--[biotin carboxyl-carrier protein] ligase activity"/>
    <property type="evidence" value="ECO:0007669"/>
    <property type="project" value="InterPro"/>
</dbReference>
<protein>
    <submittedName>
        <fullName evidence="3">Biotin--acetyl-CoA-carboxylase ligase</fullName>
    </submittedName>
</protein>
<evidence type="ECO:0000259" key="2">
    <source>
        <dbReference type="PROSITE" id="PS51733"/>
    </source>
</evidence>
<dbReference type="PANTHER" id="PTHR12835">
    <property type="entry name" value="BIOTIN PROTEIN LIGASE"/>
    <property type="match status" value="1"/>
</dbReference>
<dbReference type="GO" id="GO:0005737">
    <property type="term" value="C:cytoplasm"/>
    <property type="evidence" value="ECO:0007669"/>
    <property type="project" value="TreeGrafter"/>
</dbReference>
<dbReference type="InterPro" id="IPR045864">
    <property type="entry name" value="aa-tRNA-synth_II/BPL/LPL"/>
</dbReference>
<dbReference type="InterPro" id="IPR004143">
    <property type="entry name" value="BPL_LPL_catalytic"/>
</dbReference>
<dbReference type="AlphaFoldDB" id="A0A096APH5"/>
<dbReference type="NCBIfam" id="TIGR00121">
    <property type="entry name" value="birA_ligase"/>
    <property type="match status" value="1"/>
</dbReference>
<dbReference type="Gene3D" id="3.30.930.10">
    <property type="entry name" value="Bira Bifunctional Protein, Domain 2"/>
    <property type="match status" value="1"/>
</dbReference>
<dbReference type="InterPro" id="IPR004408">
    <property type="entry name" value="Biotin_CoA_COase_ligase"/>
</dbReference>
<gene>
    <name evidence="3" type="ORF">HMPREF0654_08585</name>
</gene>
<proteinExistence type="predicted"/>
<dbReference type="RefSeq" id="WP_036883956.1">
    <property type="nucleotide sequence ID" value="NZ_JRNR01000084.1"/>
</dbReference>
<dbReference type="Proteomes" id="UP000029538">
    <property type="component" value="Unassembled WGS sequence"/>
</dbReference>
<dbReference type="CDD" id="cd16442">
    <property type="entry name" value="BPL"/>
    <property type="match status" value="1"/>
</dbReference>
<keyword evidence="1 3" id="KW-0436">Ligase</keyword>